<reference evidence="1 2" key="1">
    <citation type="submission" date="2017-03" db="EMBL/GenBank/DDBJ databases">
        <title>Genome of the blue death feigning beetle - Asbolus verrucosus.</title>
        <authorList>
            <person name="Rider S.D."/>
        </authorList>
    </citation>
    <scope>NUCLEOTIDE SEQUENCE [LARGE SCALE GENOMIC DNA]</scope>
    <source>
        <strain evidence="1">Butters</strain>
        <tissue evidence="1">Head and leg muscle</tissue>
    </source>
</reference>
<keyword evidence="2" id="KW-1185">Reference proteome</keyword>
<accession>A0A482V967</accession>
<dbReference type="Proteomes" id="UP000292052">
    <property type="component" value="Unassembled WGS sequence"/>
</dbReference>
<evidence type="ECO:0000313" key="2">
    <source>
        <dbReference type="Proteomes" id="UP000292052"/>
    </source>
</evidence>
<sequence>MSENPATAVNGLDAIPPIKSEPIDPLLDADGLQPVIPKEYVTSTTNGLHEDSDCDDISFFTQIEVDNTRKCLENTRLIIKDFETQLDWHLQQYMTLRNIFNPRRTLTKNSQNRNDDASKRQDLLSISQLSAIIANHPEGNKKFIKRKGPISNGTARSWTSIVI</sequence>
<protein>
    <submittedName>
        <fullName evidence="1">Uncharacterized protein</fullName>
    </submittedName>
</protein>
<comment type="caution">
    <text evidence="1">The sequence shown here is derived from an EMBL/GenBank/DDBJ whole genome shotgun (WGS) entry which is preliminary data.</text>
</comment>
<evidence type="ECO:0000313" key="1">
    <source>
        <dbReference type="EMBL" id="RZB39805.1"/>
    </source>
</evidence>
<dbReference type="EMBL" id="QDEB01124873">
    <property type="protein sequence ID" value="RZB39805.1"/>
    <property type="molecule type" value="Genomic_DNA"/>
</dbReference>
<organism evidence="1 2">
    <name type="scientific">Asbolus verrucosus</name>
    <name type="common">Desert ironclad beetle</name>
    <dbReference type="NCBI Taxonomy" id="1661398"/>
    <lineage>
        <taxon>Eukaryota</taxon>
        <taxon>Metazoa</taxon>
        <taxon>Ecdysozoa</taxon>
        <taxon>Arthropoda</taxon>
        <taxon>Hexapoda</taxon>
        <taxon>Insecta</taxon>
        <taxon>Pterygota</taxon>
        <taxon>Neoptera</taxon>
        <taxon>Endopterygota</taxon>
        <taxon>Coleoptera</taxon>
        <taxon>Polyphaga</taxon>
        <taxon>Cucujiformia</taxon>
        <taxon>Tenebrionidae</taxon>
        <taxon>Pimeliinae</taxon>
        <taxon>Asbolus</taxon>
    </lineage>
</organism>
<dbReference type="OrthoDB" id="6766275at2759"/>
<name>A0A482V967_ASBVE</name>
<gene>
    <name evidence="1" type="ORF">BDFB_005553</name>
</gene>
<proteinExistence type="predicted"/>
<dbReference type="AlphaFoldDB" id="A0A482V967"/>